<evidence type="ECO:0000256" key="4">
    <source>
        <dbReference type="ARBA" id="ARBA00022679"/>
    </source>
</evidence>
<keyword evidence="3 9" id="KW-0963">Cytoplasm</keyword>
<evidence type="ECO:0000256" key="8">
    <source>
        <dbReference type="ARBA" id="ARBA00048596"/>
    </source>
</evidence>
<comment type="caution">
    <text evidence="11">The sequence shown here is derived from an EMBL/GenBank/DDBJ whole genome shotgun (WGS) entry which is preliminary data.</text>
</comment>
<evidence type="ECO:0000256" key="10">
    <source>
        <dbReference type="RuleBase" id="RU003835"/>
    </source>
</evidence>
<evidence type="ECO:0000256" key="5">
    <source>
        <dbReference type="ARBA" id="ARBA00022741"/>
    </source>
</evidence>
<evidence type="ECO:0000256" key="6">
    <source>
        <dbReference type="ARBA" id="ARBA00022777"/>
    </source>
</evidence>
<dbReference type="PROSITE" id="PS01075">
    <property type="entry name" value="ACETATE_KINASE_1"/>
    <property type="match status" value="1"/>
</dbReference>
<evidence type="ECO:0000256" key="3">
    <source>
        <dbReference type="ARBA" id="ARBA00022490"/>
    </source>
</evidence>
<dbReference type="Proteomes" id="UP001478817">
    <property type="component" value="Unassembled WGS sequence"/>
</dbReference>
<dbReference type="Gene3D" id="3.30.420.40">
    <property type="match status" value="2"/>
</dbReference>
<reference evidence="11 12" key="1">
    <citation type="submission" date="2024-04" db="EMBL/GenBank/DDBJ databases">
        <title>Human intestinal bacterial collection.</title>
        <authorList>
            <person name="Pauvert C."/>
            <person name="Hitch T.C.A."/>
            <person name="Clavel T."/>
        </authorList>
    </citation>
    <scope>NUCLEOTIDE SEQUENCE [LARGE SCALE GENOMIC DNA]</scope>
    <source>
        <strain evidence="11 12">CLA-AA-H197</strain>
    </source>
</reference>
<sequence>MAQTTEPRAWRVLVINPGSTSTKVGLFDGEKPVFTVNVAHEASELAKFAGVSDQLPYRLSLIEAALAENGVDLASVDAFVGRGGGLLPLPGGTYEVDDVLLDHSTRGANGVQHPAQLGPQIAHALAARCGRPAFVVNPPDTDELCDEARMTGVRGVYRHVHLHALNLKETAIRHAASMGRAYEDCRFVVCHIGGGISVSAHDHGKMVDGADIVGGEGPMAPTRAGALPVAEVLNYLEAGHGVAETRRLCMKTGGFVDLLGTSDALEVSRRAEAGDEAARRAWDAMVYQICKEIGAMAAALGGGVDGILLGGGMVHNEGLVADIAERCGWIAPVTAYPGEFELEAMAAGARRVLNGAELPRHYSGKPVFEGFPCFDA</sequence>
<dbReference type="PIRSF" id="PIRSF036458">
    <property type="entry name" value="Butyrate_kin"/>
    <property type="match status" value="1"/>
</dbReference>
<comment type="catalytic activity">
    <reaction evidence="8 9">
        <text>butanoate + ATP = butanoyl phosphate + ADP</text>
        <dbReference type="Rhea" id="RHEA:13585"/>
        <dbReference type="ChEBI" id="CHEBI:17968"/>
        <dbReference type="ChEBI" id="CHEBI:30616"/>
        <dbReference type="ChEBI" id="CHEBI:58079"/>
        <dbReference type="ChEBI" id="CHEBI:456216"/>
        <dbReference type="EC" id="2.7.2.7"/>
    </reaction>
</comment>
<dbReference type="InterPro" id="IPR043129">
    <property type="entry name" value="ATPase_NBD"/>
</dbReference>
<comment type="similarity">
    <text evidence="2 9 10">Belongs to the acetokinase family.</text>
</comment>
<dbReference type="InterPro" id="IPR000890">
    <property type="entry name" value="Aliphatic_acid_kin_short-chain"/>
</dbReference>
<keyword evidence="4 9" id="KW-0808">Transferase</keyword>
<dbReference type="HAMAP" id="MF_00542">
    <property type="entry name" value="Butyrate_kinase"/>
    <property type="match status" value="1"/>
</dbReference>
<dbReference type="InterPro" id="IPR011245">
    <property type="entry name" value="Butyrate_kin"/>
</dbReference>
<dbReference type="NCBIfam" id="TIGR02707">
    <property type="entry name" value="butyr_kinase"/>
    <property type="match status" value="1"/>
</dbReference>
<proteinExistence type="inferred from homology"/>
<dbReference type="PROSITE" id="PS01076">
    <property type="entry name" value="ACETATE_KINASE_2"/>
    <property type="match status" value="1"/>
</dbReference>
<keyword evidence="6 9" id="KW-0418">Kinase</keyword>
<keyword evidence="5 9" id="KW-0547">Nucleotide-binding</keyword>
<dbReference type="PANTHER" id="PTHR21060:SF20">
    <property type="entry name" value="BUTYRATE KINASE 1-RELATED"/>
    <property type="match status" value="1"/>
</dbReference>
<evidence type="ECO:0000256" key="1">
    <source>
        <dbReference type="ARBA" id="ARBA00004496"/>
    </source>
</evidence>
<dbReference type="Pfam" id="PF00871">
    <property type="entry name" value="Acetate_kinase"/>
    <property type="match status" value="1"/>
</dbReference>
<dbReference type="NCBIfam" id="NF002834">
    <property type="entry name" value="PRK03011.1-5"/>
    <property type="match status" value="1"/>
</dbReference>
<evidence type="ECO:0000313" key="11">
    <source>
        <dbReference type="EMBL" id="MEQ2638045.1"/>
    </source>
</evidence>
<evidence type="ECO:0000256" key="2">
    <source>
        <dbReference type="ARBA" id="ARBA00008748"/>
    </source>
</evidence>
<organism evidence="11 12">
    <name type="scientific">Paratractidigestivibacter faecalis</name>
    <dbReference type="NCBI Taxonomy" id="2292441"/>
    <lineage>
        <taxon>Bacteria</taxon>
        <taxon>Bacillati</taxon>
        <taxon>Actinomycetota</taxon>
        <taxon>Coriobacteriia</taxon>
        <taxon>Coriobacteriales</taxon>
        <taxon>Atopobiaceae</taxon>
        <taxon>Paratractidigestivibacter</taxon>
    </lineage>
</organism>
<protein>
    <recommendedName>
        <fullName evidence="9">Probable butyrate kinase</fullName>
        <shortName evidence="9">BK</shortName>
        <ecNumber evidence="9">2.7.2.7</ecNumber>
    </recommendedName>
    <alternativeName>
        <fullName evidence="9">Branched-chain carboxylic acid kinase</fullName>
    </alternativeName>
</protein>
<accession>A0ABV1IIC4</accession>
<gene>
    <name evidence="9 11" type="primary">buk</name>
    <name evidence="11" type="ORF">AAAT05_06800</name>
</gene>
<dbReference type="RefSeq" id="WP_349182649.1">
    <property type="nucleotide sequence ID" value="NZ_JBBNGS010000011.1"/>
</dbReference>
<keyword evidence="12" id="KW-1185">Reference proteome</keyword>
<dbReference type="CDD" id="cd24011">
    <property type="entry name" value="ASKHA_NBD_BK"/>
    <property type="match status" value="1"/>
</dbReference>
<dbReference type="GO" id="GO:0047761">
    <property type="term" value="F:butyrate kinase activity"/>
    <property type="evidence" value="ECO:0007669"/>
    <property type="project" value="UniProtKB-EC"/>
</dbReference>
<dbReference type="InterPro" id="IPR023865">
    <property type="entry name" value="Aliphatic_acid_kinase_CS"/>
</dbReference>
<evidence type="ECO:0000256" key="9">
    <source>
        <dbReference type="HAMAP-Rule" id="MF_00542"/>
    </source>
</evidence>
<comment type="subcellular location">
    <subcellularLocation>
        <location evidence="1 9">Cytoplasm</location>
    </subcellularLocation>
</comment>
<evidence type="ECO:0000256" key="7">
    <source>
        <dbReference type="ARBA" id="ARBA00022840"/>
    </source>
</evidence>
<name>A0ABV1IIC4_9ACTN</name>
<keyword evidence="7 9" id="KW-0067">ATP-binding</keyword>
<dbReference type="SUPFAM" id="SSF53067">
    <property type="entry name" value="Actin-like ATPase domain"/>
    <property type="match status" value="2"/>
</dbReference>
<dbReference type="PRINTS" id="PR00471">
    <property type="entry name" value="ACETATEKNASE"/>
</dbReference>
<evidence type="ECO:0000313" key="12">
    <source>
        <dbReference type="Proteomes" id="UP001478817"/>
    </source>
</evidence>
<dbReference type="EC" id="2.7.2.7" evidence="9"/>
<dbReference type="PANTHER" id="PTHR21060">
    <property type="entry name" value="ACETATE KINASE"/>
    <property type="match status" value="1"/>
</dbReference>
<dbReference type="EMBL" id="JBBNGS010000011">
    <property type="protein sequence ID" value="MEQ2638045.1"/>
    <property type="molecule type" value="Genomic_DNA"/>
</dbReference>